<feature type="chain" id="PRO_5027647685" evidence="1">
    <location>
        <begin position="30"/>
        <end position="279"/>
    </location>
</feature>
<reference evidence="2" key="1">
    <citation type="journal article" date="2020" name="mSystems">
        <title>Genome- and Community-Level Interaction Insights into Carbon Utilization and Element Cycling Functions of Hydrothermarchaeota in Hydrothermal Sediment.</title>
        <authorList>
            <person name="Zhou Z."/>
            <person name="Liu Y."/>
            <person name="Xu W."/>
            <person name="Pan J."/>
            <person name="Luo Z.H."/>
            <person name="Li M."/>
        </authorList>
    </citation>
    <scope>NUCLEOTIDE SEQUENCE [LARGE SCALE GENOMIC DNA]</scope>
    <source>
        <strain evidence="2">SpSt-243</strain>
    </source>
</reference>
<gene>
    <name evidence="2" type="ORF">ENP70_11535</name>
</gene>
<comment type="caution">
    <text evidence="2">The sequence shown here is derived from an EMBL/GenBank/DDBJ whole genome shotgun (WGS) entry which is preliminary data.</text>
</comment>
<dbReference type="PANTHER" id="PTHR43628:SF1">
    <property type="entry name" value="CHITIN SYNTHASE REGULATORY FACTOR 2-RELATED"/>
    <property type="match status" value="1"/>
</dbReference>
<dbReference type="AlphaFoldDB" id="A0A7C1NX64"/>
<evidence type="ECO:0000256" key="1">
    <source>
        <dbReference type="SAM" id="SignalP"/>
    </source>
</evidence>
<sequence length="279" mass="30236">MKPVYPMMWRGAVLVPFLALFFSSAAVMANPREEARQAFDAGDLNRALAAFAEGVKAGDAASAYHLGRMTELGLGLDPDMPVALSLYRQAADGGDIDALNRLALMHYRGEAGMSQNFSEAARLFAKAADKGNANALYNLGRLHFEGKGMARDVAKAIDYYRLAADKDHILALNTLGALYREGARSDGDRQTARSFFRRSADLGNAVGLYETARMVLEEGTDPQRMIEAHMYLNLASARLHPNAPRALQELTALMTPQDVIRAQTRAQGFKAGAPAGAEE</sequence>
<organism evidence="2">
    <name type="scientific">Agrobacterium albertimagni</name>
    <dbReference type="NCBI Taxonomy" id="147266"/>
    <lineage>
        <taxon>Bacteria</taxon>
        <taxon>Pseudomonadati</taxon>
        <taxon>Pseudomonadota</taxon>
        <taxon>Alphaproteobacteria</taxon>
        <taxon>Hyphomicrobiales</taxon>
        <taxon>Rhizobiaceae</taxon>
        <taxon>Rhizobium/Agrobacterium group</taxon>
        <taxon>Agrobacterium</taxon>
    </lineage>
</organism>
<dbReference type="EMBL" id="DSKI01000591">
    <property type="protein sequence ID" value="HEB44299.1"/>
    <property type="molecule type" value="Genomic_DNA"/>
</dbReference>
<dbReference type="Gene3D" id="1.25.40.10">
    <property type="entry name" value="Tetratricopeptide repeat domain"/>
    <property type="match status" value="2"/>
</dbReference>
<name>A0A7C1NX64_9HYPH</name>
<dbReference type="InterPro" id="IPR011990">
    <property type="entry name" value="TPR-like_helical_dom_sf"/>
</dbReference>
<evidence type="ECO:0000313" key="2">
    <source>
        <dbReference type="EMBL" id="HEB44299.1"/>
    </source>
</evidence>
<proteinExistence type="predicted"/>
<dbReference type="Pfam" id="PF08238">
    <property type="entry name" value="Sel1"/>
    <property type="match status" value="4"/>
</dbReference>
<dbReference type="InterPro" id="IPR052945">
    <property type="entry name" value="Mitotic_Regulator"/>
</dbReference>
<dbReference type="SUPFAM" id="SSF81901">
    <property type="entry name" value="HCP-like"/>
    <property type="match status" value="1"/>
</dbReference>
<accession>A0A7C1NX64</accession>
<keyword evidence="1" id="KW-0732">Signal</keyword>
<dbReference type="PANTHER" id="PTHR43628">
    <property type="entry name" value="ACTIVATOR OF C KINASE PROTEIN 1-RELATED"/>
    <property type="match status" value="1"/>
</dbReference>
<dbReference type="SMART" id="SM00671">
    <property type="entry name" value="SEL1"/>
    <property type="match status" value="4"/>
</dbReference>
<dbReference type="InterPro" id="IPR006597">
    <property type="entry name" value="Sel1-like"/>
</dbReference>
<feature type="signal peptide" evidence="1">
    <location>
        <begin position="1"/>
        <end position="29"/>
    </location>
</feature>
<protein>
    <submittedName>
        <fullName evidence="2">Sel1 repeat family protein</fullName>
    </submittedName>
</protein>